<feature type="compositionally biased region" description="Basic residues" evidence="14">
    <location>
        <begin position="2637"/>
        <end position="2649"/>
    </location>
</feature>
<dbReference type="SUPFAM" id="SSF48403">
    <property type="entry name" value="Ankyrin repeat"/>
    <property type="match status" value="1"/>
</dbReference>
<feature type="transmembrane region" description="Helical" evidence="15">
    <location>
        <begin position="462"/>
        <end position="480"/>
    </location>
</feature>
<feature type="transmembrane region" description="Helical" evidence="15">
    <location>
        <begin position="575"/>
        <end position="594"/>
    </location>
</feature>
<evidence type="ECO:0000256" key="15">
    <source>
        <dbReference type="SAM" id="Phobius"/>
    </source>
</evidence>
<feature type="transmembrane region" description="Helical" evidence="15">
    <location>
        <begin position="433"/>
        <end position="450"/>
    </location>
</feature>
<dbReference type="GO" id="GO:0006623">
    <property type="term" value="P:protein targeting to vacuole"/>
    <property type="evidence" value="ECO:0007669"/>
    <property type="project" value="InterPro"/>
</dbReference>
<evidence type="ECO:0000256" key="14">
    <source>
        <dbReference type="SAM" id="MobiDB-lite"/>
    </source>
</evidence>
<dbReference type="InterPro" id="IPR002110">
    <property type="entry name" value="Ankyrin_rpt"/>
</dbReference>
<feature type="domain" description="Ion transport" evidence="16">
    <location>
        <begin position="388"/>
        <end position="634"/>
    </location>
</feature>
<comment type="similarity">
    <text evidence="2">Belongs to the MON1/SAND family.</text>
</comment>
<evidence type="ECO:0000256" key="3">
    <source>
        <dbReference type="ARBA" id="ARBA00022448"/>
    </source>
</evidence>
<evidence type="ECO:0000256" key="5">
    <source>
        <dbReference type="ARBA" id="ARBA00022568"/>
    </source>
</evidence>
<feature type="compositionally biased region" description="Basic and acidic residues" evidence="14">
    <location>
        <begin position="2618"/>
        <end position="2636"/>
    </location>
</feature>
<feature type="compositionally biased region" description="Acidic residues" evidence="14">
    <location>
        <begin position="2096"/>
        <end position="2109"/>
    </location>
</feature>
<evidence type="ECO:0000313" key="21">
    <source>
        <dbReference type="Proteomes" id="UP000005239"/>
    </source>
</evidence>
<evidence type="ECO:0000256" key="13">
    <source>
        <dbReference type="ARBA" id="ARBA00023303"/>
    </source>
</evidence>
<keyword evidence="4" id="KW-1003">Cell membrane</keyword>
<feature type="transmembrane region" description="Helical" evidence="15">
    <location>
        <begin position="606"/>
        <end position="626"/>
    </location>
</feature>
<dbReference type="Gene3D" id="1.25.40.20">
    <property type="entry name" value="Ankyrin repeat-containing domain"/>
    <property type="match status" value="1"/>
</dbReference>
<feature type="domain" description="FUZ/MON1/HPS1 third Longin" evidence="19">
    <location>
        <begin position="1295"/>
        <end position="1391"/>
    </location>
</feature>
<feature type="transmembrane region" description="Helical" evidence="15">
    <location>
        <begin position="384"/>
        <end position="401"/>
    </location>
</feature>
<dbReference type="GO" id="GO:0098703">
    <property type="term" value="P:calcium ion import across plasma membrane"/>
    <property type="evidence" value="ECO:0000318"/>
    <property type="project" value="GO_Central"/>
</dbReference>
<feature type="transmembrane region" description="Helical" evidence="15">
    <location>
        <begin position="492"/>
        <end position="512"/>
    </location>
</feature>
<evidence type="ECO:0000256" key="1">
    <source>
        <dbReference type="ARBA" id="ARBA00004651"/>
    </source>
</evidence>
<dbReference type="PROSITE" id="PS50297">
    <property type="entry name" value="ANK_REP_REGION"/>
    <property type="match status" value="2"/>
</dbReference>
<evidence type="ECO:0000256" key="12">
    <source>
        <dbReference type="ARBA" id="ARBA00023136"/>
    </source>
</evidence>
<dbReference type="InterPro" id="IPR036770">
    <property type="entry name" value="Ankyrin_rpt-contain_sf"/>
</dbReference>
<dbReference type="Pfam" id="PF19036">
    <property type="entry name" value="Fuz_longin_1"/>
    <property type="match status" value="1"/>
</dbReference>
<evidence type="ECO:0000259" key="17">
    <source>
        <dbReference type="Pfam" id="PF19036"/>
    </source>
</evidence>
<evidence type="ECO:0000256" key="7">
    <source>
        <dbReference type="ARBA" id="ARBA00022692"/>
    </source>
</evidence>
<feature type="compositionally biased region" description="Basic and acidic residues" evidence="14">
    <location>
        <begin position="2650"/>
        <end position="2680"/>
    </location>
</feature>
<evidence type="ECO:0000259" key="18">
    <source>
        <dbReference type="Pfam" id="PF19037"/>
    </source>
</evidence>
<keyword evidence="11" id="KW-0406">Ion transport</keyword>
<accession>A0A2A6BE62</accession>
<proteinExistence type="inferred from homology"/>
<comment type="subcellular location">
    <subcellularLocation>
        <location evidence="1">Cell membrane</location>
        <topology evidence="1">Multi-pass membrane protein</topology>
    </subcellularLocation>
</comment>
<gene>
    <name evidence="20" type="primary">WBGene00092862</name>
</gene>
<feature type="domain" description="FUZ/MON1/HPS1 second Longin" evidence="18">
    <location>
        <begin position="1162"/>
        <end position="1259"/>
    </location>
</feature>
<evidence type="ECO:0000259" key="16">
    <source>
        <dbReference type="Pfam" id="PF00520"/>
    </source>
</evidence>
<keyword evidence="5" id="KW-0109">Calcium transport</keyword>
<feature type="compositionally biased region" description="Basic and acidic residues" evidence="14">
    <location>
        <begin position="2040"/>
        <end position="2061"/>
    </location>
</feature>
<feature type="region of interest" description="Disordered" evidence="14">
    <location>
        <begin position="2618"/>
        <end position="2680"/>
    </location>
</feature>
<feature type="region of interest" description="Disordered" evidence="14">
    <location>
        <begin position="2337"/>
        <end position="2356"/>
    </location>
</feature>
<dbReference type="GO" id="GO:0005262">
    <property type="term" value="F:calcium channel activity"/>
    <property type="evidence" value="ECO:0000318"/>
    <property type="project" value="GO_Central"/>
</dbReference>
<feature type="compositionally biased region" description="Acidic residues" evidence="14">
    <location>
        <begin position="2062"/>
        <end position="2083"/>
    </location>
</feature>
<evidence type="ECO:0000256" key="2">
    <source>
        <dbReference type="ARBA" id="ARBA00008968"/>
    </source>
</evidence>
<dbReference type="EnsemblMetazoa" id="PPA03308.1">
    <property type="protein sequence ID" value="PPA03308.1"/>
    <property type="gene ID" value="WBGene00092862"/>
</dbReference>
<dbReference type="Pfam" id="PF19038">
    <property type="entry name" value="Fuz_longin_3"/>
    <property type="match status" value="1"/>
</dbReference>
<keyword evidence="3" id="KW-0813">Transport</keyword>
<feature type="region of interest" description="Disordered" evidence="14">
    <location>
        <begin position="782"/>
        <end position="809"/>
    </location>
</feature>
<dbReference type="PRINTS" id="PR01546">
    <property type="entry name" value="YEAST73DUF"/>
</dbReference>
<sequence length="2735" mass="312778">MGIASSTVTAGIKAQVNNQSNAMYKLADMSGNGILADLAKEACKSGTNDHLDAAIQEKVRPFLYNNGDGDMISLDKVLAQRHTERTGGVLPQSPLNKYVCWNVRMRGAVGETILHVCFLSGLPKHMKLLSERLIHIFPNTINDFYINDEYYGETALHMGIVSEDPEMVRFLLKCGSDVNSRCSGNFFTCDDQKSSRTDSVTEEHCILNKKTVYPGHLYWGEFPLSFAACLSQVECFRMLVAQGADLNAQDVNGNTVLHICTIRENTLMFKLALSLGANLHVQNRQKLTPLTLSAYMAKKMMMEFIIEEERVVDWTYGKVRQALYPLEHIDSIHPGKGKINRNSALALAVYGETDAHLLLLPDLLEKLVQRKWTTYGKKTLYKQFFWYVLYFLSIMICFMLRPTPFERNEVNNDLICLLELGDIHWSELSTKTYTYHILNIVSTVGAALYIYQLHSHIRNSGFPAKVIFLISCFLTLFNFSLRLFCFDEIEDIVWIIIVQLTAIKFLFFCRGFKSVGPFVLMLYKIILRDLIRFLLIYLVIVIGFSQAFYIIFLGYKREGPKDEQKESIMRNVPESYVRMFIMSLTEFATFFEQLEDCELTELGKFMFVIYMLLVTILLINMLIASMTNTYQQAKYSTPMEDGKRIALLLKTRMDDEEYEEERSGSRHRRKKFREELRRKRAATAASAIPTLNFFTPRGICGEVVDHGSFDCLGRFPVLRSSIMADSINDSLVRELMNQIDSLKKDNEELQRRVSHLELEVKSKENEKITALKKQQAIMKELKKMAQDEKKRADSLEKSREGSATPSLVLSDAASYRSRSMTDGQESVSSISVLESDNIELINRIADLQRHHGEALHKISLLESTNLSLSKENQEKNLVIEEWVRSRPLPSTSSQRGSSSSTTRGFAGLRKLIGMPENGAASHADMIDMNKKLQRLLEETLSKNILLQRMDDSTVAGEDLSDESSTSHIEVSLSQVQLEEKDPEEDEEERQLRNLAEYQYQLFVLSQYGRPIFVSSGQEDKLCTLFALIGIFVSRVKQWGDTLESFSAGDVHVHFLHKPPLILGVVSKRPEWLASQLEVLFEQIVSTLSKTQLDSVYEKKGDNYDLRRLLRGTDRCMMNCVSTWRSDPALYLSAIRIFPLAASDREALSSHIASAIGSAKIEGVIFGLVLAHRQLVSLVRFNKYLIHQKDVHILINLISNNQSLRNGETWTPICLPKFNDTGFLHAHISYPWEKTDACLILLSTRRDHFFSLSAVKEDIVKRIESNPTLHSNLVKSLEKPITFDITQIGTGNDLLWYFVYKNRRSQQMCLSGARIPFISRDERRRLNRSIASSSFIANSNPIIRIAFVQRKDEAILIRSNDKFELICVFSPLVTPAIAAILADKLQKQLKSSEPRYFISHRNNNRNNKKKEIKELSWVDSGKKKELSFSSQNTIGNGTMSGDEDEACGSKTTNTTPRRSLQSKRRRSKYVSKELNDVEKEELARKFKETDQNLEKFAQAHNMTALNVKSVLRSVIKNHRALARVLGTDAPDESIDGVRITRSKTRALQDSSNQGVDMTSNVPIKRGNNWVDFSFNDDDEYDNDYRPDEDNSDDVGSDSTQLGSSDEETDHLSDFDGEGEKEDEQDIHQNLMIVDEFDDDYAVEIELESSNIPSRPRSAASLTLNAMMGEDDEPSIDYKVFVHNLNLDEIPYDEDDNEEDPEYMVPTDAIFRDDRDDFMGDYWSSTIPQKEMEDLIEDIVPSERLVELAKNLSPPLRQTEPTKTATAVEKRTVSPIGIPISNEKAGVKGGVFTENHRSQLRTQLEQHVQLLTQSFVGCYFEPLLQEEKEKAREMIEGLVVISSNTWHLGKKSAFHISNLSYAVDTCNGMVDENLARPLRPLAKEHLTIPHSMLSLTKDVLSSSRAIIYPHLVSHHRLVQSIGSSGWSSSEIILFAMALNRHSEEPVKHKRPRYSKYSIMAENCLPWRTMNELRWQYNGMKRGLDRNGRTRHNREFFDIAEGKKKMKFDKPLRAKLGWTMDDWEESSVPPWFDLKSMDRRKEELIGRRKGSTEAETTQTEKGRIEEDDESDSIVIIDDDEEEDNNEMDERVTSGQIIESMEEEENGDEDEDERGTTKEKENMMKFSLDDDECAMDLMGMNGIKRSPEELEEVRGDEKEGDGQPIDFSHLMNEMSPAGPSHVKTPPRRRDRSNTPNEKTIFPPTPGKRIASPSEESMPWMDMIGLTHGFDTPPPCQYSPTSSRIKTPGGTVDYVDSLMGYFGSPEREIEYNKGTLTISPSKRANTYSNLFGDFDFDESDGDEEIVNLSVKEESVKRMVELEERPESSVITMEYEENTIAGSRESAPVKQKHKRRTREEKEKLGMAAMKDIALRRRIMNALAKKTAEDIRARMTMHSSIFKQIQNIVNQTIERKDRAKMLENMLPVLGEHHKEVLYLVSSFVPPSSLPRLLVIDQRRQSYVAAINIICTIYAYMSKIQRKLSYRQLLRIIVDAHSKGGTENVLSTLEGVLSKDPLLLRVLTEYYTPAVPPKKSRVWESIDLRKGDEAFNIFKEDGRAERIDLCEVMGAALTKRRLVKARKPLSSLMLNNDGEPLLRNKDGKYKGIAVWSEHQIEEERKNKAMEKEIEKKTKQREKTKERMKAVKKAKMVSKREKRAREKKKEKERIQEEEERKKEEKEAPPIHPFTRDMDKALLLLYNEVQKVTKRAVRKMAVDIPYSSNFTLEQLQSRLDFLLALAKED</sequence>
<accession>A0A8R1U578</accession>
<evidence type="ECO:0000256" key="6">
    <source>
        <dbReference type="ARBA" id="ARBA00022673"/>
    </source>
</evidence>
<dbReference type="PANTHER" id="PTHR10582:SF28">
    <property type="entry name" value="NANCHUNG, ISOFORM B"/>
    <property type="match status" value="1"/>
</dbReference>
<keyword evidence="6" id="KW-0107">Calcium channel</keyword>
<keyword evidence="7 15" id="KW-0812">Transmembrane</keyword>
<organism evidence="20 21">
    <name type="scientific">Pristionchus pacificus</name>
    <name type="common">Parasitic nematode worm</name>
    <dbReference type="NCBI Taxonomy" id="54126"/>
    <lineage>
        <taxon>Eukaryota</taxon>
        <taxon>Metazoa</taxon>
        <taxon>Ecdysozoa</taxon>
        <taxon>Nematoda</taxon>
        <taxon>Chromadorea</taxon>
        <taxon>Rhabditida</taxon>
        <taxon>Rhabditina</taxon>
        <taxon>Diplogasteromorpha</taxon>
        <taxon>Diplogasteroidea</taxon>
        <taxon>Neodiplogasteridae</taxon>
        <taxon>Pristionchus</taxon>
    </lineage>
</organism>
<feature type="region of interest" description="Disordered" evidence="14">
    <location>
        <begin position="1427"/>
        <end position="1467"/>
    </location>
</feature>
<evidence type="ECO:0000259" key="19">
    <source>
        <dbReference type="Pfam" id="PF19038"/>
    </source>
</evidence>
<dbReference type="Pfam" id="PF00520">
    <property type="entry name" value="Ion_trans"/>
    <property type="match status" value="1"/>
</dbReference>
<feature type="compositionally biased region" description="Basic and acidic residues" evidence="14">
    <location>
        <begin position="2142"/>
        <end position="2157"/>
    </location>
</feature>
<feature type="compositionally biased region" description="Polar residues" evidence="14">
    <location>
        <begin position="1427"/>
        <end position="1438"/>
    </location>
</feature>
<dbReference type="InterPro" id="IPR004353">
    <property type="entry name" value="Mon1"/>
</dbReference>
<dbReference type="InterPro" id="IPR043970">
    <property type="entry name" value="FUZ/MON1/HPS1_longin_3"/>
</dbReference>
<feature type="transmembrane region" description="Helical" evidence="15">
    <location>
        <begin position="533"/>
        <end position="555"/>
    </location>
</feature>
<reference evidence="21" key="1">
    <citation type="journal article" date="2008" name="Nat. Genet.">
        <title>The Pristionchus pacificus genome provides a unique perspective on nematode lifestyle and parasitism.</title>
        <authorList>
            <person name="Dieterich C."/>
            <person name="Clifton S.W."/>
            <person name="Schuster L.N."/>
            <person name="Chinwalla A."/>
            <person name="Delehaunty K."/>
            <person name="Dinkelacker I."/>
            <person name="Fulton L."/>
            <person name="Fulton R."/>
            <person name="Godfrey J."/>
            <person name="Minx P."/>
            <person name="Mitreva M."/>
            <person name="Roeseler W."/>
            <person name="Tian H."/>
            <person name="Witte H."/>
            <person name="Yang S.P."/>
            <person name="Wilson R.K."/>
            <person name="Sommer R.J."/>
        </authorList>
    </citation>
    <scope>NUCLEOTIDE SEQUENCE [LARGE SCALE GENOMIC DNA]</scope>
    <source>
        <strain evidence="21">PS312</strain>
    </source>
</reference>
<feature type="compositionally biased region" description="Acidic residues" evidence="14">
    <location>
        <begin position="1603"/>
        <end position="1622"/>
    </location>
</feature>
<dbReference type="InterPro" id="IPR024862">
    <property type="entry name" value="TRPV"/>
</dbReference>
<dbReference type="Pfam" id="PF19037">
    <property type="entry name" value="Fuz_longin_2"/>
    <property type="match status" value="1"/>
</dbReference>
<dbReference type="InterPro" id="IPR043972">
    <property type="entry name" value="FUZ/MON1/HPS1_longin_1"/>
</dbReference>
<dbReference type="Proteomes" id="UP000005239">
    <property type="component" value="Unassembled WGS sequence"/>
</dbReference>
<keyword evidence="9" id="KW-0106">Calcium</keyword>
<dbReference type="GO" id="GO:0016192">
    <property type="term" value="P:vesicle-mediated transport"/>
    <property type="evidence" value="ECO:0007669"/>
    <property type="project" value="InterPro"/>
</dbReference>
<dbReference type="PROSITE" id="PS50088">
    <property type="entry name" value="ANK_REPEAT"/>
    <property type="match status" value="3"/>
</dbReference>
<dbReference type="InterPro" id="IPR005821">
    <property type="entry name" value="Ion_trans_dom"/>
</dbReference>
<feature type="compositionally biased region" description="Basic and acidic residues" evidence="14">
    <location>
        <begin position="782"/>
        <end position="800"/>
    </location>
</feature>
<name>A0A2A6BE62_PRIPA</name>
<keyword evidence="13" id="KW-0407">Ion channel</keyword>
<keyword evidence="10 15" id="KW-1133">Transmembrane helix</keyword>
<dbReference type="InterPro" id="IPR043971">
    <property type="entry name" value="FUZ/MON1/HPS1_longin_2"/>
</dbReference>
<dbReference type="PANTHER" id="PTHR10582">
    <property type="entry name" value="TRANSIENT RECEPTOR POTENTIAL ION CHANNEL PROTEIN"/>
    <property type="match status" value="1"/>
</dbReference>
<protein>
    <submittedName>
        <fullName evidence="20">Ocr-4</fullName>
    </submittedName>
</protein>
<keyword evidence="8" id="KW-0677">Repeat</keyword>
<reference evidence="20" key="2">
    <citation type="submission" date="2022-06" db="UniProtKB">
        <authorList>
            <consortium name="EnsemblMetazoa"/>
        </authorList>
    </citation>
    <scope>IDENTIFICATION</scope>
    <source>
        <strain evidence="20">PS312</strain>
    </source>
</reference>
<evidence type="ECO:0000313" key="20">
    <source>
        <dbReference type="EnsemblMetazoa" id="PPA03308.1"/>
    </source>
</evidence>
<dbReference type="Pfam" id="PF00023">
    <property type="entry name" value="Ank"/>
    <property type="match status" value="1"/>
</dbReference>
<dbReference type="Gene3D" id="1.10.287.70">
    <property type="match status" value="1"/>
</dbReference>
<dbReference type="Pfam" id="PF12796">
    <property type="entry name" value="Ank_2"/>
    <property type="match status" value="1"/>
</dbReference>
<evidence type="ECO:0000256" key="10">
    <source>
        <dbReference type="ARBA" id="ARBA00022989"/>
    </source>
</evidence>
<evidence type="ECO:0000256" key="8">
    <source>
        <dbReference type="ARBA" id="ARBA00022737"/>
    </source>
</evidence>
<keyword evidence="12 15" id="KW-0472">Membrane</keyword>
<evidence type="ECO:0000256" key="9">
    <source>
        <dbReference type="ARBA" id="ARBA00022837"/>
    </source>
</evidence>
<dbReference type="SMART" id="SM00248">
    <property type="entry name" value="ANK"/>
    <property type="match status" value="5"/>
</dbReference>
<evidence type="ECO:0000256" key="11">
    <source>
        <dbReference type="ARBA" id="ARBA00023065"/>
    </source>
</evidence>
<dbReference type="GO" id="GO:0005886">
    <property type="term" value="C:plasma membrane"/>
    <property type="evidence" value="ECO:0000318"/>
    <property type="project" value="GO_Central"/>
</dbReference>
<feature type="domain" description="FUZ/MON1/HPS1 first Longin" evidence="17">
    <location>
        <begin position="1000"/>
        <end position="1117"/>
    </location>
</feature>
<feature type="region of interest" description="Disordered" evidence="14">
    <location>
        <begin position="2040"/>
        <end position="2118"/>
    </location>
</feature>
<feature type="region of interest" description="Disordered" evidence="14">
    <location>
        <begin position="2142"/>
        <end position="2209"/>
    </location>
</feature>
<feature type="region of interest" description="Disordered" evidence="14">
    <location>
        <begin position="1576"/>
        <end position="1622"/>
    </location>
</feature>
<keyword evidence="21" id="KW-1185">Reference proteome</keyword>
<evidence type="ECO:0000256" key="4">
    <source>
        <dbReference type="ARBA" id="ARBA00022475"/>
    </source>
</evidence>